<protein>
    <recommendedName>
        <fullName evidence="3">DUF1800 domain-containing protein</fullName>
    </recommendedName>
</protein>
<dbReference type="RefSeq" id="WP_115467064.1">
    <property type="nucleotide sequence ID" value="NZ_QKRA01000002.1"/>
</dbReference>
<dbReference type="PROSITE" id="PS51257">
    <property type="entry name" value="PROKAR_LIPOPROTEIN"/>
    <property type="match status" value="1"/>
</dbReference>
<dbReference type="AlphaFoldDB" id="A0A370UB52"/>
<gene>
    <name evidence="1" type="ORF">DN730_05260</name>
</gene>
<reference evidence="1 2" key="1">
    <citation type="submission" date="2018-06" db="EMBL/GenBank/DDBJ databases">
        <title>Marinomonas sp. YLB-05 draft genome sequence.</title>
        <authorList>
            <person name="Yu L."/>
            <person name="Tang X."/>
        </authorList>
    </citation>
    <scope>NUCLEOTIDE SEQUENCE [LARGE SCALE GENOMIC DNA]</scope>
    <source>
        <strain evidence="1 2">YLB-05</strain>
    </source>
</reference>
<evidence type="ECO:0008006" key="3">
    <source>
        <dbReference type="Google" id="ProtNLM"/>
    </source>
</evidence>
<evidence type="ECO:0000313" key="1">
    <source>
        <dbReference type="EMBL" id="RDL45027.1"/>
    </source>
</evidence>
<dbReference type="OrthoDB" id="6094165at2"/>
<proteinExistence type="predicted"/>
<keyword evidence="2" id="KW-1185">Reference proteome</keyword>
<comment type="caution">
    <text evidence="1">The sequence shown here is derived from an EMBL/GenBank/DDBJ whole genome shotgun (WGS) entry which is preliminary data.</text>
</comment>
<dbReference type="Proteomes" id="UP000254326">
    <property type="component" value="Unassembled WGS sequence"/>
</dbReference>
<organism evidence="1 2">
    <name type="scientific">Marinomonas piezotolerans</name>
    <dbReference type="NCBI Taxonomy" id="2213058"/>
    <lineage>
        <taxon>Bacteria</taxon>
        <taxon>Pseudomonadati</taxon>
        <taxon>Pseudomonadota</taxon>
        <taxon>Gammaproteobacteria</taxon>
        <taxon>Oceanospirillales</taxon>
        <taxon>Oceanospirillaceae</taxon>
        <taxon>Marinomonas</taxon>
    </lineage>
</organism>
<dbReference type="EMBL" id="QKRA01000002">
    <property type="protein sequence ID" value="RDL45027.1"/>
    <property type="molecule type" value="Genomic_DNA"/>
</dbReference>
<sequence>MDASRRALLLASVAALQACDSESEPETSSTATQGANTDGNIGIQAAAALYLPYNKTVTKQQLLVDIDTKDSNFYYELVPYLERYQRTDRAIEYFLVHLGHGNHFCKEYFDNWITYQLANTFSLAVGSELSTVSNSIVLTHVSEIRNAVSKDQSIKSFMLSYFLSEMFWARFRSPEDNGREVLEVYLGKFQDDLVPKAAKILQNYAFIENTGSLQKGLNENTEPQFIDGQWLTTPTELYQYVVNHPDFLPHVYAHVVTQLYGAADVEVIASLKRQNIDSFRELYKQALLHPNMEKIQRPKYPEEILLPVIQTGQYVLRRDGFSTFLDLMDQVGSKPMLSKLERQKPDWNALNIGNLSSFLETLFSTEAGNFSSSWTYGYGQATYVALSQLAEQPADLLAKAHSLLWREPFTYDASFHTLIAQQDSTKDKVTAALRIAAMNYTHYQFSAE</sequence>
<accession>A0A370UB52</accession>
<evidence type="ECO:0000313" key="2">
    <source>
        <dbReference type="Proteomes" id="UP000254326"/>
    </source>
</evidence>
<name>A0A370UB52_9GAMM</name>